<evidence type="ECO:0008006" key="4">
    <source>
        <dbReference type="Google" id="ProtNLM"/>
    </source>
</evidence>
<accession>A0ABQ7BVM1</accession>
<protein>
    <recommendedName>
        <fullName evidence="4">FACT complex subunit SSRP1</fullName>
    </recommendedName>
</protein>
<evidence type="ECO:0000313" key="3">
    <source>
        <dbReference type="Proteomes" id="UP000266723"/>
    </source>
</evidence>
<feature type="compositionally biased region" description="Acidic residues" evidence="1">
    <location>
        <begin position="50"/>
        <end position="65"/>
    </location>
</feature>
<name>A0ABQ7BVM1_BRACR</name>
<organism evidence="2 3">
    <name type="scientific">Brassica cretica</name>
    <name type="common">Mustard</name>
    <dbReference type="NCBI Taxonomy" id="69181"/>
    <lineage>
        <taxon>Eukaryota</taxon>
        <taxon>Viridiplantae</taxon>
        <taxon>Streptophyta</taxon>
        <taxon>Embryophyta</taxon>
        <taxon>Tracheophyta</taxon>
        <taxon>Spermatophyta</taxon>
        <taxon>Magnoliopsida</taxon>
        <taxon>eudicotyledons</taxon>
        <taxon>Gunneridae</taxon>
        <taxon>Pentapetalae</taxon>
        <taxon>rosids</taxon>
        <taxon>malvids</taxon>
        <taxon>Brassicales</taxon>
        <taxon>Brassicaceae</taxon>
        <taxon>Brassiceae</taxon>
        <taxon>Brassica</taxon>
    </lineage>
</organism>
<dbReference type="Proteomes" id="UP000266723">
    <property type="component" value="Unassembled WGS sequence"/>
</dbReference>
<evidence type="ECO:0000313" key="2">
    <source>
        <dbReference type="EMBL" id="KAF3543303.1"/>
    </source>
</evidence>
<feature type="compositionally biased region" description="Basic and acidic residues" evidence="1">
    <location>
        <begin position="66"/>
        <end position="78"/>
    </location>
</feature>
<sequence>MVMFFGNNKEFSVPLRSSVTKPYNLILSTKGTRTHHRFRYSTKRQTLSVNDDDDDDDNGDDDDGDRDERAGQDDDGHEGLGTFHNWRQKSVLKHLLV</sequence>
<keyword evidence="3" id="KW-1185">Reference proteome</keyword>
<gene>
    <name evidence="2" type="ORF">DY000_02000829</name>
</gene>
<comment type="caution">
    <text evidence="2">The sequence shown here is derived from an EMBL/GenBank/DDBJ whole genome shotgun (WGS) entry which is preliminary data.</text>
</comment>
<feature type="region of interest" description="Disordered" evidence="1">
    <location>
        <begin position="37"/>
        <end position="82"/>
    </location>
</feature>
<evidence type="ECO:0000256" key="1">
    <source>
        <dbReference type="SAM" id="MobiDB-lite"/>
    </source>
</evidence>
<dbReference type="EMBL" id="QGKV02000832">
    <property type="protein sequence ID" value="KAF3543303.1"/>
    <property type="molecule type" value="Genomic_DNA"/>
</dbReference>
<reference evidence="2 3" key="1">
    <citation type="journal article" date="2020" name="BMC Genomics">
        <title>Intraspecific diversification of the crop wild relative Brassica cretica Lam. using demographic model selection.</title>
        <authorList>
            <person name="Kioukis A."/>
            <person name="Michalopoulou V.A."/>
            <person name="Briers L."/>
            <person name="Pirintsos S."/>
            <person name="Studholme D.J."/>
            <person name="Pavlidis P."/>
            <person name="Sarris P.F."/>
        </authorList>
    </citation>
    <scope>NUCLEOTIDE SEQUENCE [LARGE SCALE GENOMIC DNA]</scope>
    <source>
        <strain evidence="3">cv. PFS-1207/04</strain>
    </source>
</reference>
<proteinExistence type="predicted"/>